<feature type="coiled-coil region" evidence="1">
    <location>
        <begin position="83"/>
        <end position="110"/>
    </location>
</feature>
<sequence length="271" mass="30784">MSYLYLKAPVCAGLALCLTAISGLYAPHVTAADLDDVTRQAADRVAQTTKAEKAVAGLDQQTRQIAAEYRQLLMEAEQLSAYNRLVAQQVANQEDDIQRLEQTVQNAEGMEQKLLPIVTDMMSSLENFVELDKPFLLEERQRSIEELYESLEDPSESLAITLRRVIDTYQAEIEYGRNLQSWRQSLATGSSEREVDMLRVGRLALMYRTLDRKEIALWQPDSREWQILDANQWNRAFDQARKIARKQAAPDLVTIPVFATSTAFKKEGVQP</sequence>
<evidence type="ECO:0000313" key="4">
    <source>
        <dbReference type="Proteomes" id="UP001595798"/>
    </source>
</evidence>
<dbReference type="RefSeq" id="WP_379890017.1">
    <property type="nucleotide sequence ID" value="NZ_JBHSDI010000062.1"/>
</dbReference>
<gene>
    <name evidence="3" type="ORF">ACFOZ5_18220</name>
</gene>
<protein>
    <submittedName>
        <fullName evidence="3">DUF3450 domain-containing protein</fullName>
    </submittedName>
</protein>
<evidence type="ECO:0000256" key="1">
    <source>
        <dbReference type="SAM" id="Coils"/>
    </source>
</evidence>
<organism evidence="3 4">
    <name type="scientific">Marinobacter lacisalsi</name>
    <dbReference type="NCBI Taxonomy" id="475979"/>
    <lineage>
        <taxon>Bacteria</taxon>
        <taxon>Pseudomonadati</taxon>
        <taxon>Pseudomonadota</taxon>
        <taxon>Gammaproteobacteria</taxon>
        <taxon>Pseudomonadales</taxon>
        <taxon>Marinobacteraceae</taxon>
        <taxon>Marinobacter</taxon>
    </lineage>
</organism>
<evidence type="ECO:0000256" key="2">
    <source>
        <dbReference type="SAM" id="SignalP"/>
    </source>
</evidence>
<proteinExistence type="predicted"/>
<reference evidence="4" key="1">
    <citation type="journal article" date="2019" name="Int. J. Syst. Evol. Microbiol.">
        <title>The Global Catalogue of Microorganisms (GCM) 10K type strain sequencing project: providing services to taxonomists for standard genome sequencing and annotation.</title>
        <authorList>
            <consortium name="The Broad Institute Genomics Platform"/>
            <consortium name="The Broad Institute Genome Sequencing Center for Infectious Disease"/>
            <person name="Wu L."/>
            <person name="Ma J."/>
        </authorList>
    </citation>
    <scope>NUCLEOTIDE SEQUENCE [LARGE SCALE GENOMIC DNA]</scope>
    <source>
        <strain evidence="4">CECT 7297</strain>
    </source>
</reference>
<dbReference type="EMBL" id="JBHSDI010000062">
    <property type="protein sequence ID" value="MFC4260960.1"/>
    <property type="molecule type" value="Genomic_DNA"/>
</dbReference>
<keyword evidence="2" id="KW-0732">Signal</keyword>
<accession>A0ABV8QKU1</accession>
<dbReference type="PIRSF" id="PIRSF028069">
    <property type="entry name" value="UCP028069"/>
    <property type="match status" value="1"/>
</dbReference>
<name>A0ABV8QKU1_9GAMM</name>
<keyword evidence="1" id="KW-0175">Coiled coil</keyword>
<feature type="chain" id="PRO_5045809666" evidence="2">
    <location>
        <begin position="32"/>
        <end position="271"/>
    </location>
</feature>
<dbReference type="InterPro" id="IPR016866">
    <property type="entry name" value="UCP028069"/>
</dbReference>
<evidence type="ECO:0000313" key="3">
    <source>
        <dbReference type="EMBL" id="MFC4260960.1"/>
    </source>
</evidence>
<feature type="signal peptide" evidence="2">
    <location>
        <begin position="1"/>
        <end position="31"/>
    </location>
</feature>
<comment type="caution">
    <text evidence="3">The sequence shown here is derived from an EMBL/GenBank/DDBJ whole genome shotgun (WGS) entry which is preliminary data.</text>
</comment>
<keyword evidence="4" id="KW-1185">Reference proteome</keyword>
<dbReference type="Pfam" id="PF11932">
    <property type="entry name" value="DUF3450"/>
    <property type="match status" value="1"/>
</dbReference>
<dbReference type="Proteomes" id="UP001595798">
    <property type="component" value="Unassembled WGS sequence"/>
</dbReference>